<dbReference type="EMBL" id="FOZL01000001">
    <property type="protein sequence ID" value="SFS17528.1"/>
    <property type="molecule type" value="Genomic_DNA"/>
</dbReference>
<evidence type="ECO:0000256" key="7">
    <source>
        <dbReference type="SAM" id="MobiDB-lite"/>
    </source>
</evidence>
<feature type="region of interest" description="Disordered" evidence="7">
    <location>
        <begin position="562"/>
        <end position="662"/>
    </location>
</feature>
<dbReference type="RefSeq" id="WP_245781899.1">
    <property type="nucleotide sequence ID" value="NZ_FOZL01000001.1"/>
</dbReference>
<dbReference type="Pfam" id="PF13616">
    <property type="entry name" value="Rotamase_3"/>
    <property type="match status" value="1"/>
</dbReference>
<evidence type="ECO:0000256" key="5">
    <source>
        <dbReference type="ARBA" id="ARBA00023235"/>
    </source>
</evidence>
<evidence type="ECO:0000256" key="3">
    <source>
        <dbReference type="ARBA" id="ARBA00022729"/>
    </source>
</evidence>
<dbReference type="Pfam" id="PF13624">
    <property type="entry name" value="SurA_N_3"/>
    <property type="match status" value="1"/>
</dbReference>
<dbReference type="Gene3D" id="1.10.4030.10">
    <property type="entry name" value="Porin chaperone SurA, peptide-binding domain"/>
    <property type="match status" value="1"/>
</dbReference>
<feature type="signal peptide" evidence="8">
    <location>
        <begin position="1"/>
        <end position="24"/>
    </location>
</feature>
<keyword evidence="5 6" id="KW-0413">Isomerase</keyword>
<dbReference type="InterPro" id="IPR046357">
    <property type="entry name" value="PPIase_dom_sf"/>
</dbReference>
<dbReference type="InterPro" id="IPR027304">
    <property type="entry name" value="Trigger_fact/SurA_dom_sf"/>
</dbReference>
<evidence type="ECO:0000313" key="10">
    <source>
        <dbReference type="EMBL" id="SFS17528.1"/>
    </source>
</evidence>
<dbReference type="EC" id="5.2.1.8" evidence="2"/>
<evidence type="ECO:0000256" key="2">
    <source>
        <dbReference type="ARBA" id="ARBA00013194"/>
    </source>
</evidence>
<dbReference type="PROSITE" id="PS50198">
    <property type="entry name" value="PPIC_PPIASE_2"/>
    <property type="match status" value="1"/>
</dbReference>
<feature type="chain" id="PRO_5011607619" description="peptidylprolyl isomerase" evidence="8">
    <location>
        <begin position="25"/>
        <end position="662"/>
    </location>
</feature>
<feature type="compositionally biased region" description="Pro residues" evidence="7">
    <location>
        <begin position="641"/>
        <end position="662"/>
    </location>
</feature>
<evidence type="ECO:0000259" key="9">
    <source>
        <dbReference type="PROSITE" id="PS50198"/>
    </source>
</evidence>
<feature type="region of interest" description="Disordered" evidence="7">
    <location>
        <begin position="358"/>
        <end position="472"/>
    </location>
</feature>
<feature type="compositionally biased region" description="Basic and acidic residues" evidence="7">
    <location>
        <begin position="602"/>
        <end position="618"/>
    </location>
</feature>
<evidence type="ECO:0000256" key="6">
    <source>
        <dbReference type="PROSITE-ProRule" id="PRU00278"/>
    </source>
</evidence>
<keyword evidence="11" id="KW-1185">Reference proteome</keyword>
<keyword evidence="3 8" id="KW-0732">Signal</keyword>
<evidence type="ECO:0000256" key="4">
    <source>
        <dbReference type="ARBA" id="ARBA00023110"/>
    </source>
</evidence>
<reference evidence="10 11" key="1">
    <citation type="submission" date="2016-10" db="EMBL/GenBank/DDBJ databases">
        <authorList>
            <person name="de Groot N.N."/>
        </authorList>
    </citation>
    <scope>NUCLEOTIDE SEQUENCE [LARGE SCALE GENOMIC DNA]</scope>
    <source>
        <strain evidence="10 11">DSM 21001</strain>
    </source>
</reference>
<dbReference type="Gene3D" id="3.10.50.40">
    <property type="match status" value="1"/>
</dbReference>
<dbReference type="SUPFAM" id="SSF109998">
    <property type="entry name" value="Triger factor/SurA peptide-binding domain-like"/>
    <property type="match status" value="1"/>
</dbReference>
<dbReference type="STRING" id="474950.SAMN05421771_3185"/>
<keyword evidence="4 6" id="KW-0697">Rotamase</keyword>
<feature type="compositionally biased region" description="Basic residues" evidence="7">
    <location>
        <begin position="463"/>
        <end position="472"/>
    </location>
</feature>
<dbReference type="AlphaFoldDB" id="A0A1I6MPM4"/>
<dbReference type="InterPro" id="IPR050245">
    <property type="entry name" value="PrsA_foldase"/>
</dbReference>
<name>A0A1I6MPM4_9BACT</name>
<evidence type="ECO:0000313" key="11">
    <source>
        <dbReference type="Proteomes" id="UP000199024"/>
    </source>
</evidence>
<dbReference type="SUPFAM" id="SSF54534">
    <property type="entry name" value="FKBP-like"/>
    <property type="match status" value="1"/>
</dbReference>
<organism evidence="10 11">
    <name type="scientific">Granulicella pectinivorans</name>
    <dbReference type="NCBI Taxonomy" id="474950"/>
    <lineage>
        <taxon>Bacteria</taxon>
        <taxon>Pseudomonadati</taxon>
        <taxon>Acidobacteriota</taxon>
        <taxon>Terriglobia</taxon>
        <taxon>Terriglobales</taxon>
        <taxon>Acidobacteriaceae</taxon>
        <taxon>Granulicella</taxon>
    </lineage>
</organism>
<feature type="region of interest" description="Disordered" evidence="7">
    <location>
        <begin position="538"/>
        <end position="557"/>
    </location>
</feature>
<evidence type="ECO:0000256" key="8">
    <source>
        <dbReference type="SAM" id="SignalP"/>
    </source>
</evidence>
<dbReference type="GO" id="GO:0003755">
    <property type="term" value="F:peptidyl-prolyl cis-trans isomerase activity"/>
    <property type="evidence" value="ECO:0007669"/>
    <property type="project" value="UniProtKB-KW"/>
</dbReference>
<dbReference type="InterPro" id="IPR000297">
    <property type="entry name" value="PPIase_PpiC"/>
</dbReference>
<dbReference type="PANTHER" id="PTHR47245">
    <property type="entry name" value="PEPTIDYLPROLYL ISOMERASE"/>
    <property type="match status" value="1"/>
</dbReference>
<dbReference type="Proteomes" id="UP000199024">
    <property type="component" value="Unassembled WGS sequence"/>
</dbReference>
<sequence>MNRLMRSALLSGAVACVCAVPVWAQAPPRYQSPIMAPSAPAKPTLPVPAAVTPNGVVVEDVVVRVNDQIISQSDVIRAQQQLQQEIEQAHATPAEAADREKNMLRDMIDQQLLLSKGKELGINADAEVIRRLDEIRKQNHFETMEDLEKAARSQGVSFEDFKAGIKTNVITQQVVRDEVGRRIGQMTQAQETAYYDAHKQEFVQPEQVRLAEILIATPANPTEAQIAEAQATANDVSAKLKAGAKFEDMAKQYSTGPAAQQGGELGMYKPGTLGKVLEDATFPLPVGGLSAPIRTRQGFVILKVLEHQQAGVPPMKSVENELQNAIYQEQMGPALRAYLTKLREEAYVDIRPGYIDSGASPKQTKPIFSAYAPPPVKKKKNQSKSRYEGEFRRAAVGVNKSDSDGSAAPATRPAPVAAAATTPTALAGTNAPAETAAATPASTVSVPEKTSARRAQPVSKKETKTKRIRREKVRFGQAPRNALPAGPDETAAAAQIPAAGPGNAVGGLPALGSQTAPVNAGVNVDDPLAPVAAPVKKTRYSSRAPEVKLRKTKVKVAKANEKAIATPVSMTAEEKATKQTQSTALGLSGDTTKKKKKRKKGDPKERLQEKAPEPKTDKFANPTGPGTSNDLSKTPIGGAPAPAPAPAPASAPAPAPPATPQN</sequence>
<dbReference type="PANTHER" id="PTHR47245:SF1">
    <property type="entry name" value="FOLDASE PROTEIN PRSA"/>
    <property type="match status" value="1"/>
</dbReference>
<protein>
    <recommendedName>
        <fullName evidence="2">peptidylprolyl isomerase</fullName>
        <ecNumber evidence="2">5.2.1.8</ecNumber>
    </recommendedName>
</protein>
<evidence type="ECO:0000256" key="1">
    <source>
        <dbReference type="ARBA" id="ARBA00000971"/>
    </source>
</evidence>
<feature type="compositionally biased region" description="Low complexity" evidence="7">
    <location>
        <begin position="407"/>
        <end position="443"/>
    </location>
</feature>
<comment type="catalytic activity">
    <reaction evidence="1">
        <text>[protein]-peptidylproline (omega=180) = [protein]-peptidylproline (omega=0)</text>
        <dbReference type="Rhea" id="RHEA:16237"/>
        <dbReference type="Rhea" id="RHEA-COMP:10747"/>
        <dbReference type="Rhea" id="RHEA-COMP:10748"/>
        <dbReference type="ChEBI" id="CHEBI:83833"/>
        <dbReference type="ChEBI" id="CHEBI:83834"/>
        <dbReference type="EC" id="5.2.1.8"/>
    </reaction>
</comment>
<gene>
    <name evidence="10" type="ORF">SAMN05421771_3185</name>
</gene>
<accession>A0A1I6MPM4</accession>
<feature type="domain" description="PpiC" evidence="9">
    <location>
        <begin position="205"/>
        <end position="306"/>
    </location>
</feature>
<proteinExistence type="predicted"/>